<comment type="caution">
    <text evidence="6">The sequence shown here is derived from an EMBL/GenBank/DDBJ whole genome shotgun (WGS) entry which is preliminary data.</text>
</comment>
<accession>A0A6N9R191</accession>
<dbReference type="SUPFAM" id="SSF51905">
    <property type="entry name" value="FAD/NAD(P)-binding domain"/>
    <property type="match status" value="1"/>
</dbReference>
<dbReference type="InterPro" id="IPR036188">
    <property type="entry name" value="FAD/NAD-bd_sf"/>
</dbReference>
<dbReference type="Proteomes" id="UP000471026">
    <property type="component" value="Unassembled WGS sequence"/>
</dbReference>
<keyword evidence="3" id="KW-0274">FAD</keyword>
<evidence type="ECO:0000313" key="7">
    <source>
        <dbReference type="Proteomes" id="UP000471026"/>
    </source>
</evidence>
<reference evidence="6 7" key="1">
    <citation type="submission" date="2019-11" db="EMBL/GenBank/DDBJ databases">
        <title>Draft genome sequence of Kocuria indica DP-K7, a methyl red degrading Actinobacterium.</title>
        <authorList>
            <person name="Kumaran S."/>
            <person name="Tischler D."/>
            <person name="Ngo A.C.R."/>
            <person name="Schultes F."/>
        </authorList>
    </citation>
    <scope>NUCLEOTIDE SEQUENCE [LARGE SCALE GENOMIC DNA]</scope>
    <source>
        <strain evidence="6 7">DP-K7</strain>
    </source>
</reference>
<evidence type="ECO:0000256" key="4">
    <source>
        <dbReference type="ARBA" id="ARBA00023002"/>
    </source>
</evidence>
<feature type="domain" description="FAD/NAD(P)-binding" evidence="5">
    <location>
        <begin position="2"/>
        <end position="297"/>
    </location>
</feature>
<evidence type="ECO:0000256" key="2">
    <source>
        <dbReference type="ARBA" id="ARBA00022630"/>
    </source>
</evidence>
<keyword evidence="4" id="KW-0560">Oxidoreductase</keyword>
<dbReference type="PRINTS" id="PR00411">
    <property type="entry name" value="PNDRDTASEI"/>
</dbReference>
<dbReference type="PRINTS" id="PR00368">
    <property type="entry name" value="FADPNR"/>
</dbReference>
<evidence type="ECO:0000256" key="1">
    <source>
        <dbReference type="ARBA" id="ARBA00001974"/>
    </source>
</evidence>
<evidence type="ECO:0000313" key="6">
    <source>
        <dbReference type="EMBL" id="NDO78983.1"/>
    </source>
</evidence>
<dbReference type="EMBL" id="WMHZ01000022">
    <property type="protein sequence ID" value="NDO78983.1"/>
    <property type="molecule type" value="Genomic_DNA"/>
</dbReference>
<dbReference type="GO" id="GO:0016651">
    <property type="term" value="F:oxidoreductase activity, acting on NAD(P)H"/>
    <property type="evidence" value="ECO:0007669"/>
    <property type="project" value="TreeGrafter"/>
</dbReference>
<organism evidence="6 7">
    <name type="scientific">Kocuria marina subsp. indica</name>
    <dbReference type="NCBI Taxonomy" id="1049583"/>
    <lineage>
        <taxon>Bacteria</taxon>
        <taxon>Bacillati</taxon>
        <taxon>Actinomycetota</taxon>
        <taxon>Actinomycetes</taxon>
        <taxon>Micrococcales</taxon>
        <taxon>Micrococcaceae</taxon>
        <taxon>Kocuria</taxon>
    </lineage>
</organism>
<dbReference type="PANTHER" id="PTHR43557">
    <property type="entry name" value="APOPTOSIS-INDUCING FACTOR 1"/>
    <property type="match status" value="1"/>
</dbReference>
<comment type="cofactor">
    <cofactor evidence="1">
        <name>FAD</name>
        <dbReference type="ChEBI" id="CHEBI:57692"/>
    </cofactor>
</comment>
<protein>
    <submittedName>
        <fullName evidence="6">Pyridine nucleotide-disulfide oxidoreductase</fullName>
    </submittedName>
</protein>
<dbReference type="InterPro" id="IPR023753">
    <property type="entry name" value="FAD/NAD-binding_dom"/>
</dbReference>
<dbReference type="InterPro" id="IPR050446">
    <property type="entry name" value="FAD-oxidoreductase/Apoptosis"/>
</dbReference>
<dbReference type="RefSeq" id="WP_162230279.1">
    <property type="nucleotide sequence ID" value="NZ_WMHZ01000022.1"/>
</dbReference>
<proteinExistence type="predicted"/>
<evidence type="ECO:0000259" key="5">
    <source>
        <dbReference type="Pfam" id="PF07992"/>
    </source>
</evidence>
<keyword evidence="2" id="KW-0285">Flavoprotein</keyword>
<dbReference type="PANTHER" id="PTHR43557:SF2">
    <property type="entry name" value="RIESKE DOMAIN-CONTAINING PROTEIN-RELATED"/>
    <property type="match status" value="1"/>
</dbReference>
<dbReference type="Pfam" id="PF07992">
    <property type="entry name" value="Pyr_redox_2"/>
    <property type="match status" value="1"/>
</dbReference>
<name>A0A6N9R191_9MICC</name>
<gene>
    <name evidence="6" type="ORF">GKZ75_12315</name>
</gene>
<dbReference type="AlphaFoldDB" id="A0A6N9R191"/>
<dbReference type="Gene3D" id="3.50.50.60">
    <property type="entry name" value="FAD/NAD(P)-binding domain"/>
    <property type="match status" value="2"/>
</dbReference>
<sequence>MKVGIIGAGAAGTSAAKTLHASGAGIDVDLFARSGEQPSNRTLVNKGVAIGLLEPHQTALPPTGVETIGDTVRAIDPRSREVHLDSGQTHTYDALIIASGSRPRALGETILGRDHSRRTGQLSTLHSIADAIRVRDLLASTHPARVLILGGGLVASETASLLTDSGHDVALITRALLPGARALGEETARRLLDLHLPQHAAYLGRTLTAIRSHADRITVVLNDGPRVDGDLAIVAHGTMPAAPAPWTGPDGIPVDDHLRSLHAPRQRIYAAGGVAVHHYPGHSSYRIDHWDDSVAQGAHAARTLLHDLGLGDDPGIYLPSSPFSARVHGHTLVGAGHPALGTSTRVVSTDPLLTVHYLGDIPVALTGIDAASLVREWMPRLHQPAPPRS</sequence>
<dbReference type="GO" id="GO:0005737">
    <property type="term" value="C:cytoplasm"/>
    <property type="evidence" value="ECO:0007669"/>
    <property type="project" value="TreeGrafter"/>
</dbReference>
<evidence type="ECO:0000256" key="3">
    <source>
        <dbReference type="ARBA" id="ARBA00022827"/>
    </source>
</evidence>